<dbReference type="EMBL" id="AAGW02017955">
    <property type="status" value="NOT_ANNOTATED_CDS"/>
    <property type="molecule type" value="Genomic_DNA"/>
</dbReference>
<reference evidence="19 20" key="1">
    <citation type="journal article" date="2011" name="Nature">
        <title>A high-resolution map of human evolutionary constraint using 29 mammals.</title>
        <authorList>
            <person name="Lindblad-Toh K."/>
            <person name="Garber M."/>
            <person name="Zuk O."/>
            <person name="Lin M.F."/>
            <person name="Parker B.J."/>
            <person name="Washietl S."/>
            <person name="Kheradpour P."/>
            <person name="Ernst J."/>
            <person name="Jordan G."/>
            <person name="Mauceli E."/>
            <person name="Ward L.D."/>
            <person name="Lowe C.B."/>
            <person name="Holloway A.K."/>
            <person name="Clamp M."/>
            <person name="Gnerre S."/>
            <person name="Alfoldi J."/>
            <person name="Beal K."/>
            <person name="Chang J."/>
            <person name="Clawson H."/>
            <person name="Cuff J."/>
            <person name="Di Palma F."/>
            <person name="Fitzgerald S."/>
            <person name="Flicek P."/>
            <person name="Guttman M."/>
            <person name="Hubisz M.J."/>
            <person name="Jaffe D.B."/>
            <person name="Jungreis I."/>
            <person name="Kent W.J."/>
            <person name="Kostka D."/>
            <person name="Lara M."/>
            <person name="Martins A.L."/>
            <person name="Massingham T."/>
            <person name="Moltke I."/>
            <person name="Raney B.J."/>
            <person name="Rasmussen M.D."/>
            <person name="Robinson J."/>
            <person name="Stark A."/>
            <person name="Vilella A.J."/>
            <person name="Wen J."/>
            <person name="Xie X."/>
            <person name="Zody M.C."/>
            <person name="Baldwin J."/>
            <person name="Bloom T."/>
            <person name="Chin C.W."/>
            <person name="Heiman D."/>
            <person name="Nicol R."/>
            <person name="Nusbaum C."/>
            <person name="Young S."/>
            <person name="Wilkinson J."/>
            <person name="Worley K.C."/>
            <person name="Kovar C.L."/>
            <person name="Muzny D.M."/>
            <person name="Gibbs R.A."/>
            <person name="Cree A."/>
            <person name="Dihn H.H."/>
            <person name="Fowler G."/>
            <person name="Jhangiani S."/>
            <person name="Joshi V."/>
            <person name="Lee S."/>
            <person name="Lewis L.R."/>
            <person name="Nazareth L.V."/>
            <person name="Okwuonu G."/>
            <person name="Santibanez J."/>
            <person name="Warren W.C."/>
            <person name="Mardis E.R."/>
            <person name="Weinstock G.M."/>
            <person name="Wilson R.K."/>
            <person name="Delehaunty K."/>
            <person name="Dooling D."/>
            <person name="Fronik C."/>
            <person name="Fulton L."/>
            <person name="Fulton B."/>
            <person name="Graves T."/>
            <person name="Minx P."/>
            <person name="Sodergren E."/>
            <person name="Birney E."/>
            <person name="Margulies E.H."/>
            <person name="Herrero J."/>
            <person name="Green E.D."/>
            <person name="Haussler D."/>
            <person name="Siepel A."/>
            <person name="Goldman N."/>
            <person name="Pollard K.S."/>
            <person name="Pedersen J.S."/>
            <person name="Lander E.S."/>
            <person name="Kellis M."/>
        </authorList>
    </citation>
    <scope>NUCLEOTIDE SEQUENCE [LARGE SCALE GENOMIC DNA]</scope>
    <source>
        <strain evidence="19 20">Thorbecke inbred</strain>
    </source>
</reference>
<gene>
    <name evidence="19" type="primary">TREML2</name>
</gene>
<dbReference type="Ensembl" id="ENSOCUT00000007268.3">
    <property type="protein sequence ID" value="ENSOCUP00000006282.3"/>
    <property type="gene ID" value="ENSOCUG00000007268.3"/>
</dbReference>
<dbReference type="InterPro" id="IPR013783">
    <property type="entry name" value="Ig-like_fold"/>
</dbReference>
<evidence type="ECO:0000256" key="6">
    <source>
        <dbReference type="ARBA" id="ARBA00023136"/>
    </source>
</evidence>
<reference evidence="19" key="2">
    <citation type="submission" date="2025-08" db="UniProtKB">
        <authorList>
            <consortium name="Ensembl"/>
        </authorList>
    </citation>
    <scope>IDENTIFICATION</scope>
    <source>
        <strain evidence="19">Thorbecke</strain>
    </source>
</reference>
<feature type="transmembrane region" description="Helical" evidence="16">
    <location>
        <begin position="260"/>
        <end position="285"/>
    </location>
</feature>
<evidence type="ECO:0000256" key="17">
    <source>
        <dbReference type="SAM" id="SignalP"/>
    </source>
</evidence>
<dbReference type="GO" id="GO:0042110">
    <property type="term" value="P:T cell activation"/>
    <property type="evidence" value="ECO:0007669"/>
    <property type="project" value="Ensembl"/>
</dbReference>
<keyword evidence="8" id="KW-0675">Receptor</keyword>
<evidence type="ECO:0000256" key="1">
    <source>
        <dbReference type="ARBA" id="ARBA00004251"/>
    </source>
</evidence>
<keyword evidence="9" id="KW-0325">Glycoprotein</keyword>
<dbReference type="SUPFAM" id="SSF48726">
    <property type="entry name" value="Immunoglobulin"/>
    <property type="match status" value="1"/>
</dbReference>
<feature type="chain" id="PRO_5023882919" description="Trem-like transcript 2 protein" evidence="17">
    <location>
        <begin position="20"/>
        <end position="317"/>
    </location>
</feature>
<dbReference type="PaxDb" id="9986-ENSOCUP00000006282"/>
<keyword evidence="3 16" id="KW-0812">Transmembrane</keyword>
<dbReference type="eggNOG" id="ENOG502SPIC">
    <property type="taxonomic scope" value="Eukaryota"/>
</dbReference>
<keyword evidence="2" id="KW-1003">Cell membrane</keyword>
<dbReference type="PROSITE" id="PS50835">
    <property type="entry name" value="IG_LIKE"/>
    <property type="match status" value="1"/>
</dbReference>
<dbReference type="InterPro" id="IPR052314">
    <property type="entry name" value="Immune_rcpt_domain"/>
</dbReference>
<evidence type="ECO:0000256" key="4">
    <source>
        <dbReference type="ARBA" id="ARBA00022729"/>
    </source>
</evidence>
<keyword evidence="20" id="KW-1185">Reference proteome</keyword>
<dbReference type="PANTHER" id="PTHR16423">
    <property type="entry name" value="TREM-LIKE TRANSCRIPT PROTEIN"/>
    <property type="match status" value="1"/>
</dbReference>
<dbReference type="GeneTree" id="ENSGT00940000153835"/>
<evidence type="ECO:0000256" key="13">
    <source>
        <dbReference type="ARBA" id="ARBA00071543"/>
    </source>
</evidence>
<dbReference type="AlphaFoldDB" id="G1SSP7"/>
<dbReference type="OrthoDB" id="8920197at2759"/>
<dbReference type="STRING" id="9986.ENSOCUP00000006282"/>
<dbReference type="Bgee" id="ENSOCUG00000007268">
    <property type="expression patterns" value="Expressed in blood and 13 other cell types or tissues"/>
</dbReference>
<organism evidence="19 20">
    <name type="scientific">Oryctolagus cuniculus</name>
    <name type="common">Rabbit</name>
    <dbReference type="NCBI Taxonomy" id="9986"/>
    <lineage>
        <taxon>Eukaryota</taxon>
        <taxon>Metazoa</taxon>
        <taxon>Chordata</taxon>
        <taxon>Craniata</taxon>
        <taxon>Vertebrata</taxon>
        <taxon>Euteleostomi</taxon>
        <taxon>Mammalia</taxon>
        <taxon>Eutheria</taxon>
        <taxon>Euarchontoglires</taxon>
        <taxon>Glires</taxon>
        <taxon>Lagomorpha</taxon>
        <taxon>Leporidae</taxon>
        <taxon>Oryctolagus</taxon>
    </lineage>
</organism>
<accession>G1SSP7</accession>
<dbReference type="FunCoup" id="G1SSP7">
    <property type="interactions" value="79"/>
</dbReference>
<dbReference type="GO" id="GO:0005886">
    <property type="term" value="C:plasma membrane"/>
    <property type="evidence" value="ECO:0007669"/>
    <property type="project" value="UniProtKB-SubCell"/>
</dbReference>
<evidence type="ECO:0000256" key="5">
    <source>
        <dbReference type="ARBA" id="ARBA00022989"/>
    </source>
</evidence>
<dbReference type="Proteomes" id="UP000001811">
    <property type="component" value="Chromosome 12"/>
</dbReference>
<dbReference type="SMR" id="G1SSP7"/>
<dbReference type="GeneID" id="100348997"/>
<name>G1SSP7_RABIT</name>
<keyword evidence="4 17" id="KW-0732">Signal</keyword>
<dbReference type="KEGG" id="ocu:100348997"/>
<feature type="compositionally biased region" description="Low complexity" evidence="15">
    <location>
        <begin position="183"/>
        <end position="196"/>
    </location>
</feature>
<evidence type="ECO:0000256" key="14">
    <source>
        <dbReference type="ARBA" id="ARBA00082751"/>
    </source>
</evidence>
<comment type="subcellular location">
    <subcellularLocation>
        <location evidence="1">Cell membrane</location>
        <topology evidence="1">Single-pass type I membrane protein</topology>
    </subcellularLocation>
</comment>
<dbReference type="InterPro" id="IPR036179">
    <property type="entry name" value="Ig-like_dom_sf"/>
</dbReference>
<evidence type="ECO:0000256" key="2">
    <source>
        <dbReference type="ARBA" id="ARBA00022475"/>
    </source>
</evidence>
<evidence type="ECO:0000256" key="8">
    <source>
        <dbReference type="ARBA" id="ARBA00023170"/>
    </source>
</evidence>
<keyword evidence="10" id="KW-0393">Immunoglobulin domain</keyword>
<dbReference type="GO" id="GO:0038023">
    <property type="term" value="F:signaling receptor activity"/>
    <property type="evidence" value="ECO:0007669"/>
    <property type="project" value="Ensembl"/>
</dbReference>
<dbReference type="GO" id="GO:0009986">
    <property type="term" value="C:cell surface"/>
    <property type="evidence" value="ECO:0007669"/>
    <property type="project" value="Ensembl"/>
</dbReference>
<dbReference type="CTD" id="79865"/>
<evidence type="ECO:0000256" key="15">
    <source>
        <dbReference type="SAM" id="MobiDB-lite"/>
    </source>
</evidence>
<dbReference type="InterPro" id="IPR007110">
    <property type="entry name" value="Ig-like_dom"/>
</dbReference>
<dbReference type="FunFam" id="2.60.40.10:FF:001672">
    <property type="entry name" value="Triggering receptor expressed on myeloid cells like 2"/>
    <property type="match status" value="1"/>
</dbReference>
<sequence>MAPVVLLLLLLLWPQGCISGPPAEGGYVKVRHQEGETLFVQCSYKGRRNRVEGKVWCRIWKKRCEPGFTRVWAKGPSYLMQDDAQAKVVNITMQGLKLQDSGRYWCLRNSSGTLYPMMGIQLEVFPASTTERSIPLTHLANVPKSGAVIATDQASTSGTGAGTPLSTGVMVFTSGVLTVGRLSSSSASQTTRPSSPNTSITTVGPWRATGSRAVTAAPSTAQATPASPAPMSTKPGLLGTSSPTTGMCQNKLPSLRHQDIHITVLVVVLALFPAPVTLIVVYGFWKKRHTGSYSLCHDPARPWRDLPRSPEPLQKLA</sequence>
<dbReference type="InParanoid" id="G1SSP7"/>
<proteinExistence type="predicted"/>
<reference evidence="19" key="3">
    <citation type="submission" date="2025-09" db="UniProtKB">
        <authorList>
            <consortium name="Ensembl"/>
        </authorList>
    </citation>
    <scope>IDENTIFICATION</scope>
    <source>
        <strain evidence="19">Thorbecke</strain>
    </source>
</reference>
<comment type="subunit">
    <text evidence="12">Interacts with CD276 and this interaction enhances T-cell activation.</text>
</comment>
<evidence type="ECO:0000313" key="20">
    <source>
        <dbReference type="Proteomes" id="UP000001811"/>
    </source>
</evidence>
<evidence type="ECO:0000256" key="16">
    <source>
        <dbReference type="SAM" id="Phobius"/>
    </source>
</evidence>
<feature type="signal peptide" evidence="17">
    <location>
        <begin position="1"/>
        <end position="19"/>
    </location>
</feature>
<evidence type="ECO:0000256" key="11">
    <source>
        <dbReference type="ARBA" id="ARBA00059754"/>
    </source>
</evidence>
<evidence type="ECO:0000256" key="3">
    <source>
        <dbReference type="ARBA" id="ARBA00022692"/>
    </source>
</evidence>
<feature type="compositionally biased region" description="Low complexity" evidence="15">
    <location>
        <begin position="213"/>
        <end position="233"/>
    </location>
</feature>
<evidence type="ECO:0000256" key="9">
    <source>
        <dbReference type="ARBA" id="ARBA00023180"/>
    </source>
</evidence>
<comment type="function">
    <text evidence="11">Cell surface receptor that may play a role in the innate and adaptive immune response. Acts as a counter-receptor for CD276 and interaction with CD276 on T-cells enhances T-cell activation.</text>
</comment>
<evidence type="ECO:0000256" key="10">
    <source>
        <dbReference type="ARBA" id="ARBA00023319"/>
    </source>
</evidence>
<dbReference type="HOGENOM" id="CLU_044854_0_0_1"/>
<evidence type="ECO:0000313" key="19">
    <source>
        <dbReference type="Ensembl" id="ENSOCUP00000006282.3"/>
    </source>
</evidence>
<dbReference type="Gene3D" id="2.60.40.10">
    <property type="entry name" value="Immunoglobulins"/>
    <property type="match status" value="1"/>
</dbReference>
<keyword evidence="7" id="KW-1015">Disulfide bond</keyword>
<protein>
    <recommendedName>
        <fullName evidence="13">Trem-like transcript 2 protein</fullName>
    </recommendedName>
    <alternativeName>
        <fullName evidence="14">Triggering receptor expressed on myeloid cells-like protein 2</fullName>
    </alternativeName>
</protein>
<dbReference type="PANTHER" id="PTHR16423:SF3">
    <property type="entry name" value="TREM-LIKE TRANSCRIPT 2 PROTEIN"/>
    <property type="match status" value="1"/>
</dbReference>
<evidence type="ECO:0000256" key="7">
    <source>
        <dbReference type="ARBA" id="ARBA00023157"/>
    </source>
</evidence>
<keyword evidence="6 16" id="KW-0472">Membrane</keyword>
<keyword evidence="5 16" id="KW-1133">Transmembrane helix</keyword>
<evidence type="ECO:0000259" key="18">
    <source>
        <dbReference type="PROSITE" id="PS50835"/>
    </source>
</evidence>
<feature type="region of interest" description="Disordered" evidence="15">
    <location>
        <begin position="183"/>
        <end position="245"/>
    </location>
</feature>
<feature type="domain" description="Ig-like" evidence="18">
    <location>
        <begin position="3"/>
        <end position="106"/>
    </location>
</feature>
<evidence type="ECO:0000256" key="12">
    <source>
        <dbReference type="ARBA" id="ARBA00066031"/>
    </source>
</evidence>